<evidence type="ECO:0000313" key="2">
    <source>
        <dbReference type="EMBL" id="GFD37204.1"/>
    </source>
</evidence>
<evidence type="ECO:0000256" key="1">
    <source>
        <dbReference type="SAM" id="MobiDB-lite"/>
    </source>
</evidence>
<gene>
    <name evidence="2" type="ORF">Tci_909173</name>
</gene>
<name>A0A699VZ10_TANCI</name>
<dbReference type="AlphaFoldDB" id="A0A699VZ10"/>
<organism evidence="2">
    <name type="scientific">Tanacetum cinerariifolium</name>
    <name type="common">Dalmatian daisy</name>
    <name type="synonym">Chrysanthemum cinerariifolium</name>
    <dbReference type="NCBI Taxonomy" id="118510"/>
    <lineage>
        <taxon>Eukaryota</taxon>
        <taxon>Viridiplantae</taxon>
        <taxon>Streptophyta</taxon>
        <taxon>Embryophyta</taxon>
        <taxon>Tracheophyta</taxon>
        <taxon>Spermatophyta</taxon>
        <taxon>Magnoliopsida</taxon>
        <taxon>eudicotyledons</taxon>
        <taxon>Gunneridae</taxon>
        <taxon>Pentapetalae</taxon>
        <taxon>asterids</taxon>
        <taxon>campanulids</taxon>
        <taxon>Asterales</taxon>
        <taxon>Asteraceae</taxon>
        <taxon>Asteroideae</taxon>
        <taxon>Anthemideae</taxon>
        <taxon>Anthemidinae</taxon>
        <taxon>Tanacetum</taxon>
    </lineage>
</organism>
<dbReference type="EMBL" id="BKCJ011482472">
    <property type="protein sequence ID" value="GFD37204.1"/>
    <property type="molecule type" value="Genomic_DNA"/>
</dbReference>
<reference evidence="2" key="1">
    <citation type="journal article" date="2019" name="Sci. Rep.">
        <title>Draft genome of Tanacetum cinerariifolium, the natural source of mosquito coil.</title>
        <authorList>
            <person name="Yamashiro T."/>
            <person name="Shiraishi A."/>
            <person name="Satake H."/>
            <person name="Nakayama K."/>
        </authorList>
    </citation>
    <scope>NUCLEOTIDE SEQUENCE</scope>
</reference>
<feature type="non-terminal residue" evidence="2">
    <location>
        <position position="1"/>
    </location>
</feature>
<accession>A0A699VZ10</accession>
<proteinExistence type="predicted"/>
<comment type="caution">
    <text evidence="2">The sequence shown here is derived from an EMBL/GenBank/DDBJ whole genome shotgun (WGS) entry which is preliminary data.</text>
</comment>
<protein>
    <submittedName>
        <fullName evidence="2">Uncharacterized protein</fullName>
    </submittedName>
</protein>
<sequence>LGAAVELSPTSYLDVREVRHNLLRGGNPASEASSLRSTGDGMDSEAGNGGSEDNKNANDVGIGGGKCSDDGRCGSGSEGIYGSRDDS</sequence>
<feature type="region of interest" description="Disordered" evidence="1">
    <location>
        <begin position="22"/>
        <end position="87"/>
    </location>
</feature>